<organism evidence="1">
    <name type="scientific">Chlamydia pneumoniae</name>
    <name type="common">Chlamydophila pneumoniae</name>
    <dbReference type="NCBI Taxonomy" id="83558"/>
    <lineage>
        <taxon>Bacteria</taxon>
        <taxon>Pseudomonadati</taxon>
        <taxon>Chlamydiota</taxon>
        <taxon>Chlamydiia</taxon>
        <taxon>Chlamydiales</taxon>
        <taxon>Chlamydiaceae</taxon>
        <taxon>Chlamydia/Chlamydophila group</taxon>
        <taxon>Chlamydia</taxon>
    </lineage>
</organism>
<gene>
    <name evidence="1" type="ORF">BN1224_CV15_C_04300</name>
</gene>
<dbReference type="EMBL" id="LN846999">
    <property type="protein sequence ID" value="CRI38597.1"/>
    <property type="molecule type" value="Genomic_DNA"/>
</dbReference>
<protein>
    <submittedName>
        <fullName evidence="1">Uncharacterized protein</fullName>
    </submittedName>
</protein>
<accession>A0A0F7WQI2</accession>
<dbReference type="AlphaFoldDB" id="A0A0F7WQI2"/>
<name>A0A0F7WQI2_CHLPN</name>
<proteinExistence type="predicted"/>
<reference evidence="1" key="1">
    <citation type="submission" date="2015-05" db="EMBL/GenBank/DDBJ databases">
        <authorList>
            <person name="Rattei Thomas"/>
        </authorList>
    </citation>
    <scope>NUCLEOTIDE SEQUENCE</scope>
    <source>
        <strain evidence="1">CV15</strain>
    </source>
</reference>
<sequence length="59" mass="6981">MDSVTEIALERGEESRFPQQRITLKNGNKNLKDFKKANNKNKNETTFYIIFIKISINYK</sequence>
<evidence type="ECO:0000313" key="1">
    <source>
        <dbReference type="EMBL" id="CRI38597.1"/>
    </source>
</evidence>